<name>A0A409X4I0_9AGAR</name>
<sequence length="118" mass="12990">MIRSTRTRSRRTSNFRNDTHTTQDSTPCLPIQSDSLAAQLSLQPSSAPTSTQPHIPNIKLELNVIAEFASHSRLCLPPKAPLSLQNLTRIVLFPSVHPTSDMGLMRNALLSLGHILIV</sequence>
<evidence type="ECO:0000313" key="3">
    <source>
        <dbReference type="Proteomes" id="UP000284706"/>
    </source>
</evidence>
<accession>A0A409X4I0</accession>
<evidence type="ECO:0000256" key="1">
    <source>
        <dbReference type="SAM" id="MobiDB-lite"/>
    </source>
</evidence>
<comment type="caution">
    <text evidence="2">The sequence shown here is derived from an EMBL/GenBank/DDBJ whole genome shotgun (WGS) entry which is preliminary data.</text>
</comment>
<gene>
    <name evidence="2" type="ORF">CVT26_011528</name>
</gene>
<reference evidence="2 3" key="1">
    <citation type="journal article" date="2018" name="Evol. Lett.">
        <title>Horizontal gene cluster transfer increased hallucinogenic mushroom diversity.</title>
        <authorList>
            <person name="Reynolds H.T."/>
            <person name="Vijayakumar V."/>
            <person name="Gluck-Thaler E."/>
            <person name="Korotkin H.B."/>
            <person name="Matheny P.B."/>
            <person name="Slot J.C."/>
        </authorList>
    </citation>
    <scope>NUCLEOTIDE SEQUENCE [LARGE SCALE GENOMIC DNA]</scope>
    <source>
        <strain evidence="2 3">SRW20</strain>
    </source>
</reference>
<feature type="region of interest" description="Disordered" evidence="1">
    <location>
        <begin position="1"/>
        <end position="29"/>
    </location>
</feature>
<dbReference type="EMBL" id="NHYE01004251">
    <property type="protein sequence ID" value="PPQ85640.1"/>
    <property type="molecule type" value="Genomic_DNA"/>
</dbReference>
<dbReference type="Proteomes" id="UP000284706">
    <property type="component" value="Unassembled WGS sequence"/>
</dbReference>
<protein>
    <submittedName>
        <fullName evidence="2">Uncharacterized protein</fullName>
    </submittedName>
</protein>
<feature type="compositionally biased region" description="Basic residues" evidence="1">
    <location>
        <begin position="1"/>
        <end position="13"/>
    </location>
</feature>
<organism evidence="2 3">
    <name type="scientific">Gymnopilus dilepis</name>
    <dbReference type="NCBI Taxonomy" id="231916"/>
    <lineage>
        <taxon>Eukaryota</taxon>
        <taxon>Fungi</taxon>
        <taxon>Dikarya</taxon>
        <taxon>Basidiomycota</taxon>
        <taxon>Agaricomycotina</taxon>
        <taxon>Agaricomycetes</taxon>
        <taxon>Agaricomycetidae</taxon>
        <taxon>Agaricales</taxon>
        <taxon>Agaricineae</taxon>
        <taxon>Hymenogastraceae</taxon>
        <taxon>Gymnopilus</taxon>
    </lineage>
</organism>
<dbReference type="AlphaFoldDB" id="A0A409X4I0"/>
<feature type="compositionally biased region" description="Polar residues" evidence="1">
    <location>
        <begin position="14"/>
        <end position="26"/>
    </location>
</feature>
<proteinExistence type="predicted"/>
<dbReference type="InParanoid" id="A0A409X4I0"/>
<evidence type="ECO:0000313" key="2">
    <source>
        <dbReference type="EMBL" id="PPQ85640.1"/>
    </source>
</evidence>
<keyword evidence="3" id="KW-1185">Reference proteome</keyword>